<reference evidence="2 3" key="1">
    <citation type="submission" date="2024-05" db="EMBL/GenBank/DDBJ databases">
        <title>De novo assembly of an allotetraploid wild potato.</title>
        <authorList>
            <person name="Hosaka A.J."/>
        </authorList>
    </citation>
    <scope>NUCLEOTIDE SEQUENCE [LARGE SCALE GENOMIC DNA]</scope>
    <source>
        <tissue evidence="2">Young leaves</tissue>
    </source>
</reference>
<accession>A0ABD2URR1</accession>
<evidence type="ECO:0000256" key="1">
    <source>
        <dbReference type="SAM" id="Phobius"/>
    </source>
</evidence>
<keyword evidence="1" id="KW-0472">Membrane</keyword>
<sequence>MTVLLFHKDIETNSIAHIYVQLLILVFIEAFALSYEDRSQGLFLKTFALRAFAFALRVYAAFILPWMSEACLSVCCFHPPPNLLYCSYCLFQSSQHFVL</sequence>
<gene>
    <name evidence="2" type="ORF">AABB24_008016</name>
</gene>
<keyword evidence="3" id="KW-1185">Reference proteome</keyword>
<keyword evidence="1" id="KW-1133">Transmembrane helix</keyword>
<organism evidence="2 3">
    <name type="scientific">Solanum stoloniferum</name>
    <dbReference type="NCBI Taxonomy" id="62892"/>
    <lineage>
        <taxon>Eukaryota</taxon>
        <taxon>Viridiplantae</taxon>
        <taxon>Streptophyta</taxon>
        <taxon>Embryophyta</taxon>
        <taxon>Tracheophyta</taxon>
        <taxon>Spermatophyta</taxon>
        <taxon>Magnoliopsida</taxon>
        <taxon>eudicotyledons</taxon>
        <taxon>Gunneridae</taxon>
        <taxon>Pentapetalae</taxon>
        <taxon>asterids</taxon>
        <taxon>lamiids</taxon>
        <taxon>Solanales</taxon>
        <taxon>Solanaceae</taxon>
        <taxon>Solanoideae</taxon>
        <taxon>Solaneae</taxon>
        <taxon>Solanum</taxon>
    </lineage>
</organism>
<feature type="transmembrane region" description="Helical" evidence="1">
    <location>
        <begin position="47"/>
        <end position="67"/>
    </location>
</feature>
<evidence type="ECO:0000313" key="3">
    <source>
        <dbReference type="Proteomes" id="UP001627284"/>
    </source>
</evidence>
<dbReference type="Proteomes" id="UP001627284">
    <property type="component" value="Unassembled WGS sequence"/>
</dbReference>
<dbReference type="EMBL" id="JBJKTR010000004">
    <property type="protein sequence ID" value="KAL3371273.1"/>
    <property type="molecule type" value="Genomic_DNA"/>
</dbReference>
<proteinExistence type="predicted"/>
<name>A0ABD2URR1_9SOLN</name>
<feature type="transmembrane region" description="Helical" evidence="1">
    <location>
        <begin position="15"/>
        <end position="35"/>
    </location>
</feature>
<evidence type="ECO:0000313" key="2">
    <source>
        <dbReference type="EMBL" id="KAL3371273.1"/>
    </source>
</evidence>
<protein>
    <submittedName>
        <fullName evidence="2">Uncharacterized protein</fullName>
    </submittedName>
</protein>
<keyword evidence="1" id="KW-0812">Transmembrane</keyword>
<comment type="caution">
    <text evidence="2">The sequence shown here is derived from an EMBL/GenBank/DDBJ whole genome shotgun (WGS) entry which is preliminary data.</text>
</comment>
<dbReference type="AlphaFoldDB" id="A0ABD2URR1"/>